<dbReference type="Gene3D" id="3.30.40.10">
    <property type="entry name" value="Zinc/RING finger domain, C3HC4 (zinc finger)"/>
    <property type="match status" value="1"/>
</dbReference>
<protein>
    <submittedName>
        <fullName evidence="1">Uncharacterized protein</fullName>
    </submittedName>
</protein>
<accession>A0A6G1C422</accession>
<evidence type="ECO:0000313" key="2">
    <source>
        <dbReference type="Proteomes" id="UP000479710"/>
    </source>
</evidence>
<keyword evidence="2" id="KW-1185">Reference proteome</keyword>
<dbReference type="EMBL" id="SPHZ02000010">
    <property type="protein sequence ID" value="KAF0895218.1"/>
    <property type="molecule type" value="Genomic_DNA"/>
</dbReference>
<dbReference type="SUPFAM" id="SSF57850">
    <property type="entry name" value="RING/U-box"/>
    <property type="match status" value="1"/>
</dbReference>
<gene>
    <name evidence="1" type="ORF">E2562_008558</name>
</gene>
<dbReference type="Proteomes" id="UP000479710">
    <property type="component" value="Unassembled WGS sequence"/>
</dbReference>
<dbReference type="OrthoDB" id="7537227at2759"/>
<sequence>MADPVVVPPRQTFERACIQAYATLAFFPLATFERAYIQAYATLAFFPLAVSALPSASSPLILVPNVALRTTILNWCNRLSLPYPTPLFPDTAHDSSADSCRRPRYCNMSKGRSFRSSAHADVSIMSVLASVISSFRRILAVAATALALTGAGDPRYARQPPSSVSFPFSFLKV</sequence>
<evidence type="ECO:0000313" key="1">
    <source>
        <dbReference type="EMBL" id="KAF0895218.1"/>
    </source>
</evidence>
<dbReference type="InterPro" id="IPR013083">
    <property type="entry name" value="Znf_RING/FYVE/PHD"/>
</dbReference>
<comment type="caution">
    <text evidence="1">The sequence shown here is derived from an EMBL/GenBank/DDBJ whole genome shotgun (WGS) entry which is preliminary data.</text>
</comment>
<dbReference type="AlphaFoldDB" id="A0A6G1C422"/>
<proteinExistence type="predicted"/>
<organism evidence="1 2">
    <name type="scientific">Oryza meyeriana var. granulata</name>
    <dbReference type="NCBI Taxonomy" id="110450"/>
    <lineage>
        <taxon>Eukaryota</taxon>
        <taxon>Viridiplantae</taxon>
        <taxon>Streptophyta</taxon>
        <taxon>Embryophyta</taxon>
        <taxon>Tracheophyta</taxon>
        <taxon>Spermatophyta</taxon>
        <taxon>Magnoliopsida</taxon>
        <taxon>Liliopsida</taxon>
        <taxon>Poales</taxon>
        <taxon>Poaceae</taxon>
        <taxon>BOP clade</taxon>
        <taxon>Oryzoideae</taxon>
        <taxon>Oryzeae</taxon>
        <taxon>Oryzinae</taxon>
        <taxon>Oryza</taxon>
        <taxon>Oryza meyeriana</taxon>
    </lineage>
</organism>
<name>A0A6G1C422_9ORYZ</name>
<reference evidence="1 2" key="1">
    <citation type="submission" date="2019-11" db="EMBL/GenBank/DDBJ databases">
        <title>Whole genome sequence of Oryza granulata.</title>
        <authorList>
            <person name="Li W."/>
        </authorList>
    </citation>
    <scope>NUCLEOTIDE SEQUENCE [LARGE SCALE GENOMIC DNA]</scope>
    <source>
        <strain evidence="2">cv. Menghai</strain>
        <tissue evidence="1">Leaf</tissue>
    </source>
</reference>